<evidence type="ECO:0000256" key="1">
    <source>
        <dbReference type="SAM" id="SignalP"/>
    </source>
</evidence>
<feature type="signal peptide" evidence="1">
    <location>
        <begin position="1"/>
        <end position="18"/>
    </location>
</feature>
<evidence type="ECO:0000313" key="2">
    <source>
        <dbReference type="EMBL" id="TDZ33934.1"/>
    </source>
</evidence>
<proteinExistence type="predicted"/>
<feature type="chain" id="PRO_5020901909" description="Cyanovirin-N domain-containing protein" evidence="1">
    <location>
        <begin position="19"/>
        <end position="104"/>
    </location>
</feature>
<keyword evidence="1" id="KW-0732">Signal</keyword>
<evidence type="ECO:0000313" key="3">
    <source>
        <dbReference type="Proteomes" id="UP000295083"/>
    </source>
</evidence>
<sequence>MKFNLVAASFAVFGTAFSQQIFRCMCVDSTSDPGRVGLTGIENLCKSKGGEAERPDLCIKSRSRFTDAECNGVKQGANGICIEDTISNQTGSTTTLAPTATPRP</sequence>
<evidence type="ECO:0008006" key="4">
    <source>
        <dbReference type="Google" id="ProtNLM"/>
    </source>
</evidence>
<dbReference type="AlphaFoldDB" id="A0A4R8QD96"/>
<dbReference type="Proteomes" id="UP000295083">
    <property type="component" value="Unassembled WGS sequence"/>
</dbReference>
<comment type="caution">
    <text evidence="2">The sequence shown here is derived from an EMBL/GenBank/DDBJ whole genome shotgun (WGS) entry which is preliminary data.</text>
</comment>
<keyword evidence="3" id="KW-1185">Reference proteome</keyword>
<organism evidence="2 3">
    <name type="scientific">Colletotrichum spinosum</name>
    <dbReference type="NCBI Taxonomy" id="1347390"/>
    <lineage>
        <taxon>Eukaryota</taxon>
        <taxon>Fungi</taxon>
        <taxon>Dikarya</taxon>
        <taxon>Ascomycota</taxon>
        <taxon>Pezizomycotina</taxon>
        <taxon>Sordariomycetes</taxon>
        <taxon>Hypocreomycetidae</taxon>
        <taxon>Glomerellales</taxon>
        <taxon>Glomerellaceae</taxon>
        <taxon>Colletotrichum</taxon>
        <taxon>Colletotrichum orbiculare species complex</taxon>
    </lineage>
</organism>
<dbReference type="EMBL" id="QAPG01000057">
    <property type="protein sequence ID" value="TDZ33934.1"/>
    <property type="molecule type" value="Genomic_DNA"/>
</dbReference>
<reference evidence="2 3" key="1">
    <citation type="submission" date="2018-11" db="EMBL/GenBank/DDBJ databases">
        <title>Genome sequence and assembly of Colletotrichum spinosum.</title>
        <authorList>
            <person name="Gan P."/>
            <person name="Shirasu K."/>
        </authorList>
    </citation>
    <scope>NUCLEOTIDE SEQUENCE [LARGE SCALE GENOMIC DNA]</scope>
    <source>
        <strain evidence="2 3">CBS 515.97</strain>
    </source>
</reference>
<gene>
    <name evidence="2" type="ORF">C8035_v000671</name>
</gene>
<protein>
    <recommendedName>
        <fullName evidence="4">Cyanovirin-N domain-containing protein</fullName>
    </recommendedName>
</protein>
<name>A0A4R8QD96_9PEZI</name>
<accession>A0A4R8QD96</accession>